<dbReference type="PANTHER" id="PTHR33930">
    <property type="entry name" value="ALKYL HYDROPEROXIDE REDUCTASE AHPD"/>
    <property type="match status" value="1"/>
</dbReference>
<dbReference type="InterPro" id="IPR003779">
    <property type="entry name" value="CMD-like"/>
</dbReference>
<dbReference type="Proteomes" id="UP000000595">
    <property type="component" value="Chromosome"/>
</dbReference>
<dbReference type="KEGG" id="mma:MM_2236"/>
<dbReference type="InterPro" id="IPR029032">
    <property type="entry name" value="AhpD-like"/>
</dbReference>
<dbReference type="GO" id="GO:0051920">
    <property type="term" value="F:peroxiredoxin activity"/>
    <property type="evidence" value="ECO:0007669"/>
    <property type="project" value="InterPro"/>
</dbReference>
<proteinExistence type="predicted"/>
<gene>
    <name evidence="2" type="ordered locus">MM_2236</name>
</gene>
<dbReference type="PATRIC" id="fig|192952.21.peg.2564"/>
<dbReference type="PANTHER" id="PTHR33930:SF8">
    <property type="entry name" value="4-CARBOXYMUCONOLACTONE DECARBOXYLASE"/>
    <property type="match status" value="1"/>
</dbReference>
<dbReference type="AlphaFoldDB" id="Q8PUU3"/>
<protein>
    <submittedName>
        <fullName evidence="2">Conserved protein</fullName>
    </submittedName>
</protein>
<dbReference type="SUPFAM" id="SSF69118">
    <property type="entry name" value="AhpD-like"/>
    <property type="match status" value="1"/>
</dbReference>
<dbReference type="Pfam" id="PF02627">
    <property type="entry name" value="CMD"/>
    <property type="match status" value="1"/>
</dbReference>
<evidence type="ECO:0000313" key="2">
    <source>
        <dbReference type="EMBL" id="AAM31932.1"/>
    </source>
</evidence>
<organism evidence="2 3">
    <name type="scientific">Methanosarcina mazei (strain ATCC BAA-159 / DSM 3647 / Goe1 / Go1 / JCM 11833 / OCM 88)</name>
    <name type="common">Methanosarcina frisia</name>
    <dbReference type="NCBI Taxonomy" id="192952"/>
    <lineage>
        <taxon>Archaea</taxon>
        <taxon>Methanobacteriati</taxon>
        <taxon>Methanobacteriota</taxon>
        <taxon>Stenosarchaea group</taxon>
        <taxon>Methanomicrobia</taxon>
        <taxon>Methanosarcinales</taxon>
        <taxon>Methanosarcinaceae</taxon>
        <taxon>Methanosarcina</taxon>
    </lineage>
</organism>
<dbReference type="EMBL" id="AE008384">
    <property type="protein sequence ID" value="AAM31932.1"/>
    <property type="molecule type" value="Genomic_DNA"/>
</dbReference>
<sequence length="124" mass="14026">MISFRRGIDMSFLNEMLPETAEAFGQMRNSIFKDAFLDLKTKELIAVASSVLMRCQFCVDTHSQRAIVAGATKEEIAEAISVAMFVAAGSQIGWTNVYEENVYNRIFEKDKDRKEEDCCCCCED</sequence>
<name>Q8PUU3_METMA</name>
<reference evidence="2 3" key="1">
    <citation type="journal article" date="2002" name="J. Mol. Microbiol. Biotechnol.">
        <title>The genome of Methanosarcina mazei: evidence for lateral gene transfer between Bacteria and Archaea.</title>
        <authorList>
            <person name="Deppenmeier U."/>
            <person name="Johann A."/>
            <person name="Hartsch T."/>
            <person name="Merkl R."/>
            <person name="Schmitz R.A."/>
            <person name="Martinez-Arias R."/>
            <person name="Henne A."/>
            <person name="Wiezer A."/>
            <person name="Baumer S."/>
            <person name="Jacobi C."/>
            <person name="Bruggemann H."/>
            <person name="Lienard T."/>
            <person name="Christmann A."/>
            <person name="Bomeke M."/>
            <person name="Steckel S."/>
            <person name="Bhattacharyya A."/>
            <person name="Lykidis A."/>
            <person name="Overbeek R."/>
            <person name="Klenk H.P."/>
            <person name="Gunsalus R.P."/>
            <person name="Fritz H.J."/>
            <person name="Gottschalk G."/>
        </authorList>
    </citation>
    <scope>NUCLEOTIDE SEQUENCE [LARGE SCALE GENOMIC DNA]</scope>
    <source>
        <strain evidence="3">ATCC BAA-159 / DSM 3647 / Goe1 / Go1 / JCM 11833 / OCM 88</strain>
    </source>
</reference>
<dbReference type="NCBIfam" id="TIGR00778">
    <property type="entry name" value="ahpD_dom"/>
    <property type="match status" value="1"/>
</dbReference>
<evidence type="ECO:0000259" key="1">
    <source>
        <dbReference type="Pfam" id="PF02627"/>
    </source>
</evidence>
<dbReference type="eggNOG" id="arCOG02154">
    <property type="taxonomic scope" value="Archaea"/>
</dbReference>
<accession>Q8PUU3</accession>
<dbReference type="Gene3D" id="1.20.1290.10">
    <property type="entry name" value="AhpD-like"/>
    <property type="match status" value="1"/>
</dbReference>
<evidence type="ECO:0000313" key="3">
    <source>
        <dbReference type="Proteomes" id="UP000000595"/>
    </source>
</evidence>
<dbReference type="HOGENOM" id="CLU_137228_4_0_2"/>
<dbReference type="InterPro" id="IPR004675">
    <property type="entry name" value="AhpD_core"/>
</dbReference>
<feature type="domain" description="Carboxymuconolactone decarboxylase-like" evidence="1">
    <location>
        <begin position="18"/>
        <end position="91"/>
    </location>
</feature>